<evidence type="ECO:0000313" key="1">
    <source>
        <dbReference type="EMBL" id="KAF5760439.1"/>
    </source>
</evidence>
<accession>A0A9K3DS49</accession>
<reference evidence="1" key="1">
    <citation type="journal article" date="2017" name="Nature">
        <title>The sunflower genome provides insights into oil metabolism, flowering and Asterid evolution.</title>
        <authorList>
            <person name="Badouin H."/>
            <person name="Gouzy J."/>
            <person name="Grassa C.J."/>
            <person name="Murat F."/>
            <person name="Staton S.E."/>
            <person name="Cottret L."/>
            <person name="Lelandais-Briere C."/>
            <person name="Owens G.L."/>
            <person name="Carrere S."/>
            <person name="Mayjonade B."/>
            <person name="Legrand L."/>
            <person name="Gill N."/>
            <person name="Kane N.C."/>
            <person name="Bowers J.E."/>
            <person name="Hubner S."/>
            <person name="Bellec A."/>
            <person name="Berard A."/>
            <person name="Berges H."/>
            <person name="Blanchet N."/>
            <person name="Boniface M.C."/>
            <person name="Brunel D."/>
            <person name="Catrice O."/>
            <person name="Chaidir N."/>
            <person name="Claudel C."/>
            <person name="Donnadieu C."/>
            <person name="Faraut T."/>
            <person name="Fievet G."/>
            <person name="Helmstetter N."/>
            <person name="King M."/>
            <person name="Knapp S.J."/>
            <person name="Lai Z."/>
            <person name="Le Paslier M.C."/>
            <person name="Lippi Y."/>
            <person name="Lorenzon L."/>
            <person name="Mandel J.R."/>
            <person name="Marage G."/>
            <person name="Marchand G."/>
            <person name="Marquand E."/>
            <person name="Bret-Mestries E."/>
            <person name="Morien E."/>
            <person name="Nambeesan S."/>
            <person name="Nguyen T."/>
            <person name="Pegot-Espagnet P."/>
            <person name="Pouilly N."/>
            <person name="Raftis F."/>
            <person name="Sallet E."/>
            <person name="Schiex T."/>
            <person name="Thomas J."/>
            <person name="Vandecasteele C."/>
            <person name="Vares D."/>
            <person name="Vear F."/>
            <person name="Vautrin S."/>
            <person name="Crespi M."/>
            <person name="Mangin B."/>
            <person name="Burke J.M."/>
            <person name="Salse J."/>
            <person name="Munos S."/>
            <person name="Vincourt P."/>
            <person name="Rieseberg L.H."/>
            <person name="Langlade N.B."/>
        </authorList>
    </citation>
    <scope>NUCLEOTIDE SEQUENCE</scope>
    <source>
        <tissue evidence="1">Leaves</tissue>
    </source>
</reference>
<protein>
    <submittedName>
        <fullName evidence="1">Uncharacterized protein</fullName>
    </submittedName>
</protein>
<organism evidence="1 2">
    <name type="scientific">Helianthus annuus</name>
    <name type="common">Common sunflower</name>
    <dbReference type="NCBI Taxonomy" id="4232"/>
    <lineage>
        <taxon>Eukaryota</taxon>
        <taxon>Viridiplantae</taxon>
        <taxon>Streptophyta</taxon>
        <taxon>Embryophyta</taxon>
        <taxon>Tracheophyta</taxon>
        <taxon>Spermatophyta</taxon>
        <taxon>Magnoliopsida</taxon>
        <taxon>eudicotyledons</taxon>
        <taxon>Gunneridae</taxon>
        <taxon>Pentapetalae</taxon>
        <taxon>asterids</taxon>
        <taxon>campanulids</taxon>
        <taxon>Asterales</taxon>
        <taxon>Asteraceae</taxon>
        <taxon>Asteroideae</taxon>
        <taxon>Heliantheae alliance</taxon>
        <taxon>Heliantheae</taxon>
        <taxon>Helianthus</taxon>
    </lineage>
</organism>
<dbReference type="Proteomes" id="UP000215914">
    <property type="component" value="Unassembled WGS sequence"/>
</dbReference>
<comment type="caution">
    <text evidence="1">The sequence shown here is derived from an EMBL/GenBank/DDBJ whole genome shotgun (WGS) entry which is preliminary data.</text>
</comment>
<keyword evidence="2" id="KW-1185">Reference proteome</keyword>
<name>A0A9K3DS49_HELAN</name>
<dbReference type="EMBL" id="MNCJ02000331">
    <property type="protein sequence ID" value="KAF5760439.1"/>
    <property type="molecule type" value="Genomic_DNA"/>
</dbReference>
<dbReference type="AlphaFoldDB" id="A0A9K3DS49"/>
<sequence length="76" mass="9041">MQKLYDQMQEKIEAAMRLGQVSAETRELHKGFDEWKSDMSSSDHQPIVQVYESVFRLVKSENHRNEFDKIALNFHK</sequence>
<proteinExistence type="predicted"/>
<reference evidence="1" key="2">
    <citation type="submission" date="2020-06" db="EMBL/GenBank/DDBJ databases">
        <title>Helianthus annuus Genome sequencing and assembly Release 2.</title>
        <authorList>
            <person name="Gouzy J."/>
            <person name="Langlade N."/>
            <person name="Munos S."/>
        </authorList>
    </citation>
    <scope>NUCLEOTIDE SEQUENCE</scope>
    <source>
        <tissue evidence="1">Leaves</tissue>
    </source>
</reference>
<evidence type="ECO:0000313" key="2">
    <source>
        <dbReference type="Proteomes" id="UP000215914"/>
    </source>
</evidence>
<dbReference type="Gramene" id="mRNA:HanXRQr2_Chr16g0753501">
    <property type="protein sequence ID" value="CDS:HanXRQr2_Chr16g0753501.1"/>
    <property type="gene ID" value="HanXRQr2_Chr16g0753501"/>
</dbReference>
<gene>
    <name evidence="1" type="ORF">HanXRQr2_Chr16g0753501</name>
</gene>